<dbReference type="AlphaFoldDB" id="A0A554MVN9"/>
<keyword evidence="2" id="KW-1133">Transmembrane helix</keyword>
<dbReference type="EMBL" id="QMDX01000016">
    <property type="protein sequence ID" value="TSD09193.1"/>
    <property type="molecule type" value="Genomic_DNA"/>
</dbReference>
<feature type="compositionally biased region" description="Gly residues" evidence="1">
    <location>
        <begin position="157"/>
        <end position="168"/>
    </location>
</feature>
<dbReference type="NCBIfam" id="NF008528">
    <property type="entry name" value="PRK11463.1-2"/>
    <property type="match status" value="1"/>
</dbReference>
<dbReference type="PANTHER" id="PTHR35335:SF1">
    <property type="entry name" value="UPF0716 PROTEIN FXSA"/>
    <property type="match status" value="1"/>
</dbReference>
<feature type="transmembrane region" description="Helical" evidence="2">
    <location>
        <begin position="27"/>
        <end position="47"/>
    </location>
</feature>
<keyword evidence="2" id="KW-0472">Membrane</keyword>
<evidence type="ECO:0000313" key="3">
    <source>
        <dbReference type="EMBL" id="TSD09193.1"/>
    </source>
</evidence>
<comment type="caution">
    <text evidence="3">The sequence shown here is derived from an EMBL/GenBank/DDBJ whole genome shotgun (WGS) entry which is preliminary data.</text>
</comment>
<dbReference type="RefSeq" id="WP_144263296.1">
    <property type="nucleotide sequence ID" value="NZ_QMDX01000016.1"/>
</dbReference>
<name>A0A554MVN9_9EURY</name>
<evidence type="ECO:0000256" key="1">
    <source>
        <dbReference type="SAM" id="MobiDB-lite"/>
    </source>
</evidence>
<evidence type="ECO:0000313" key="4">
    <source>
        <dbReference type="Proteomes" id="UP000319894"/>
    </source>
</evidence>
<dbReference type="InParanoid" id="A0A554MVN9"/>
<dbReference type="Proteomes" id="UP000319894">
    <property type="component" value="Unassembled WGS sequence"/>
</dbReference>
<accession>A0A554MVN9</accession>
<organism evidence="3 4">
    <name type="scientific">Haloglomus irregulare</name>
    <dbReference type="NCBI Taxonomy" id="2234134"/>
    <lineage>
        <taxon>Archaea</taxon>
        <taxon>Methanobacteriati</taxon>
        <taxon>Methanobacteriota</taxon>
        <taxon>Stenosarchaea group</taxon>
        <taxon>Halobacteria</taxon>
        <taxon>Halobacteriales</taxon>
        <taxon>Natronomonadaceae</taxon>
        <taxon>Haloglomus</taxon>
    </lineage>
</organism>
<feature type="region of interest" description="Disordered" evidence="1">
    <location>
        <begin position="141"/>
        <end position="193"/>
    </location>
</feature>
<keyword evidence="4" id="KW-1185">Reference proteome</keyword>
<dbReference type="OrthoDB" id="136483at2157"/>
<reference evidence="3 4" key="1">
    <citation type="submission" date="2018-06" db="EMBL/GenBank/DDBJ databases">
        <title>Natronomonas sp. F16-60 a new haloarchaeon isolated from a solar saltern of Isla Cristina, Huelva, Spain.</title>
        <authorList>
            <person name="Duran-Viseras A."/>
            <person name="Sanchez-Porro C."/>
            <person name="Ventosa A."/>
        </authorList>
    </citation>
    <scope>NUCLEOTIDE SEQUENCE [LARGE SCALE GENOMIC DNA]</scope>
    <source>
        <strain evidence="3 4">F16-60</strain>
    </source>
</reference>
<proteinExistence type="predicted"/>
<dbReference type="InterPro" id="IPR007313">
    <property type="entry name" value="FxsA"/>
</dbReference>
<gene>
    <name evidence="3" type="ORF">DP107_16845</name>
</gene>
<feature type="transmembrane region" description="Helical" evidence="2">
    <location>
        <begin position="72"/>
        <end position="91"/>
    </location>
</feature>
<dbReference type="Pfam" id="PF04186">
    <property type="entry name" value="FxsA"/>
    <property type="match status" value="1"/>
</dbReference>
<keyword evidence="2" id="KW-0812">Transmembrane</keyword>
<evidence type="ECO:0000256" key="2">
    <source>
        <dbReference type="SAM" id="Phobius"/>
    </source>
</evidence>
<feature type="compositionally biased region" description="Acidic residues" evidence="1">
    <location>
        <begin position="169"/>
        <end position="193"/>
    </location>
</feature>
<sequence length="193" mass="20083">MFGLLLLFALLLSLADALFLMVVAGEIGALPTVGLVVLTALLGSLLVRSEGRATLRRLQERAQRMEPPTDELFDGALILVGGAFLITPGLLTDLTGFLFVLPFTRYPLRVALTRWVVGPYVRKKIGDGSINVQFGTMGGGGFGGAGSGPSGPDSGSGWPGPGGPGGGDEVVDLDDHDAYDIEVEDPGSGDEER</sequence>
<protein>
    <submittedName>
        <fullName evidence="3">FxsA family protein</fullName>
    </submittedName>
</protein>
<dbReference type="PANTHER" id="PTHR35335">
    <property type="entry name" value="UPF0716 PROTEIN FXSA"/>
    <property type="match status" value="1"/>
</dbReference>
<dbReference type="GO" id="GO:0016020">
    <property type="term" value="C:membrane"/>
    <property type="evidence" value="ECO:0007669"/>
    <property type="project" value="InterPro"/>
</dbReference>